<keyword evidence="4" id="KW-1185">Reference proteome</keyword>
<sequence>MIFAGYAKGDSGWVFYDPAAKTFVTTREAIFREELAFADRGSAPDMAEWGALPDAVHDVPPTVVVDVPVEVDAQPAPQNQDLGVPPGEGLSDDDDD</sequence>
<dbReference type="Pfam" id="PF25597">
    <property type="entry name" value="SH3_retrovirus"/>
    <property type="match status" value="1"/>
</dbReference>
<name>A0ABR4NKC3_9FUNG</name>
<comment type="caution">
    <text evidence="3">The sequence shown here is derived from an EMBL/GenBank/DDBJ whole genome shotgun (WGS) entry which is preliminary data.</text>
</comment>
<reference evidence="3 4" key="1">
    <citation type="submission" date="2023-09" db="EMBL/GenBank/DDBJ databases">
        <title>Pangenome analysis of Batrachochytrium dendrobatidis and related Chytrids.</title>
        <authorList>
            <person name="Yacoub M.N."/>
            <person name="Stajich J.E."/>
            <person name="James T.Y."/>
        </authorList>
    </citation>
    <scope>NUCLEOTIDE SEQUENCE [LARGE SCALE GENOMIC DNA]</scope>
    <source>
        <strain evidence="3 4">JEL0888</strain>
    </source>
</reference>
<evidence type="ECO:0000256" key="1">
    <source>
        <dbReference type="SAM" id="MobiDB-lite"/>
    </source>
</evidence>
<organism evidence="3 4">
    <name type="scientific">Polyrhizophydium stewartii</name>
    <dbReference type="NCBI Taxonomy" id="2732419"/>
    <lineage>
        <taxon>Eukaryota</taxon>
        <taxon>Fungi</taxon>
        <taxon>Fungi incertae sedis</taxon>
        <taxon>Chytridiomycota</taxon>
        <taxon>Chytridiomycota incertae sedis</taxon>
        <taxon>Chytridiomycetes</taxon>
        <taxon>Rhizophydiales</taxon>
        <taxon>Rhizophydiales incertae sedis</taxon>
        <taxon>Polyrhizophydium</taxon>
    </lineage>
</organism>
<feature type="region of interest" description="Disordered" evidence="1">
    <location>
        <begin position="72"/>
        <end position="96"/>
    </location>
</feature>
<proteinExistence type="predicted"/>
<protein>
    <recommendedName>
        <fullName evidence="2">Retroviral polymerase SH3-like domain-containing protein</fullName>
    </recommendedName>
</protein>
<dbReference type="InterPro" id="IPR057670">
    <property type="entry name" value="SH3_retrovirus"/>
</dbReference>
<evidence type="ECO:0000259" key="2">
    <source>
        <dbReference type="Pfam" id="PF25597"/>
    </source>
</evidence>
<feature type="domain" description="Retroviral polymerase SH3-like" evidence="2">
    <location>
        <begin position="1"/>
        <end position="40"/>
    </location>
</feature>
<accession>A0ABR4NKC3</accession>
<dbReference type="EMBL" id="JADGIZ020000001">
    <property type="protein sequence ID" value="KAL2919935.1"/>
    <property type="molecule type" value="Genomic_DNA"/>
</dbReference>
<evidence type="ECO:0000313" key="3">
    <source>
        <dbReference type="EMBL" id="KAL2919935.1"/>
    </source>
</evidence>
<evidence type="ECO:0000313" key="4">
    <source>
        <dbReference type="Proteomes" id="UP001527925"/>
    </source>
</evidence>
<gene>
    <name evidence="3" type="ORF">HK105_200001</name>
</gene>
<dbReference type="Proteomes" id="UP001527925">
    <property type="component" value="Unassembled WGS sequence"/>
</dbReference>
<feature type="non-terminal residue" evidence="3">
    <location>
        <position position="96"/>
    </location>
</feature>